<dbReference type="PROSITE" id="PS51194">
    <property type="entry name" value="HELICASE_CTER"/>
    <property type="match status" value="1"/>
</dbReference>
<keyword evidence="3" id="KW-0378">Hydrolase</keyword>
<dbReference type="InterPro" id="IPR014001">
    <property type="entry name" value="Helicase_ATP-bd"/>
</dbReference>
<evidence type="ECO:0000256" key="4">
    <source>
        <dbReference type="ARBA" id="ARBA00022806"/>
    </source>
</evidence>
<dbReference type="SUPFAM" id="SSF52540">
    <property type="entry name" value="P-loop containing nucleoside triphosphate hydrolases"/>
    <property type="match status" value="1"/>
</dbReference>
<dbReference type="GO" id="GO:0016787">
    <property type="term" value="F:hydrolase activity"/>
    <property type="evidence" value="ECO:0007669"/>
    <property type="project" value="UniProtKB-KW"/>
</dbReference>
<dbReference type="Pfam" id="PF04851">
    <property type="entry name" value="ResIII"/>
    <property type="match status" value="1"/>
</dbReference>
<dbReference type="Proteomes" id="UP000178449">
    <property type="component" value="Unassembled WGS sequence"/>
</dbReference>
<keyword evidence="6" id="KW-0413">Isomerase</keyword>
<dbReference type="Gene3D" id="3.40.1170.30">
    <property type="match status" value="1"/>
</dbReference>
<dbReference type="InterPro" id="IPR006935">
    <property type="entry name" value="Helicase/UvrB_N"/>
</dbReference>
<dbReference type="InterPro" id="IPR001650">
    <property type="entry name" value="Helicase_C-like"/>
</dbReference>
<dbReference type="EC" id="5.6.2.4" evidence="8"/>
<keyword evidence="2" id="KW-0547">Nucleotide-binding</keyword>
<dbReference type="PANTHER" id="PTHR11274">
    <property type="entry name" value="RAD25/XP-B DNA REPAIR HELICASE"/>
    <property type="match status" value="1"/>
</dbReference>
<dbReference type="Pfam" id="PF16203">
    <property type="entry name" value="ERCC3_RAD25_C"/>
    <property type="match status" value="1"/>
</dbReference>
<dbReference type="Gene3D" id="3.40.50.300">
    <property type="entry name" value="P-loop containing nucleotide triphosphate hydrolases"/>
    <property type="match status" value="2"/>
</dbReference>
<dbReference type="SMART" id="SM00487">
    <property type="entry name" value="DEXDc"/>
    <property type="match status" value="1"/>
</dbReference>
<dbReference type="PROSITE" id="PS51192">
    <property type="entry name" value="HELICASE_ATP_BIND_1"/>
    <property type="match status" value="1"/>
</dbReference>
<evidence type="ECO:0000256" key="3">
    <source>
        <dbReference type="ARBA" id="ARBA00022801"/>
    </source>
</evidence>
<dbReference type="SMART" id="SM00490">
    <property type="entry name" value="HELICc"/>
    <property type="match status" value="1"/>
</dbReference>
<evidence type="ECO:0000256" key="5">
    <source>
        <dbReference type="ARBA" id="ARBA00022840"/>
    </source>
</evidence>
<accession>A0A1F6GDW3</accession>
<evidence type="ECO:0000256" key="8">
    <source>
        <dbReference type="ARBA" id="ARBA00034808"/>
    </source>
</evidence>
<protein>
    <recommendedName>
        <fullName evidence="8">DNA 3'-5' helicase</fullName>
        <ecNumber evidence="8">5.6.2.4</ecNumber>
    </recommendedName>
</protein>
<evidence type="ECO:0000259" key="11">
    <source>
        <dbReference type="PROSITE" id="PS51194"/>
    </source>
</evidence>
<dbReference type="STRING" id="1817772.A2527_02180"/>
<evidence type="ECO:0000256" key="7">
    <source>
        <dbReference type="ARBA" id="ARBA00034617"/>
    </source>
</evidence>
<dbReference type="InterPro" id="IPR050615">
    <property type="entry name" value="ATP-dep_DNA_Helicase"/>
</dbReference>
<dbReference type="PANTHER" id="PTHR11274:SF0">
    <property type="entry name" value="GENERAL TRANSCRIPTION AND DNA REPAIR FACTOR IIH HELICASE SUBUNIT XPB"/>
    <property type="match status" value="1"/>
</dbReference>
<evidence type="ECO:0000313" key="12">
    <source>
        <dbReference type="EMBL" id="OGG96282.1"/>
    </source>
</evidence>
<comment type="caution">
    <text evidence="12">The sequence shown here is derived from an EMBL/GenBank/DDBJ whole genome shotgun (WGS) entry which is preliminary data.</text>
</comment>
<gene>
    <name evidence="12" type="ORF">A2527_02180</name>
</gene>
<dbReference type="Pfam" id="PF18458">
    <property type="entry name" value="XPB_DRD"/>
    <property type="match status" value="1"/>
</dbReference>
<comment type="similarity">
    <text evidence="1">Belongs to the helicase family. RAD25/XPB subfamily.</text>
</comment>
<feature type="domain" description="Helicase C-terminal" evidence="11">
    <location>
        <begin position="332"/>
        <end position="466"/>
    </location>
</feature>
<reference evidence="12 13" key="1">
    <citation type="journal article" date="2016" name="Nat. Commun.">
        <title>Thousands of microbial genomes shed light on interconnected biogeochemical processes in an aquifer system.</title>
        <authorList>
            <person name="Anantharaman K."/>
            <person name="Brown C.T."/>
            <person name="Hug L.A."/>
            <person name="Sharon I."/>
            <person name="Castelle C.J."/>
            <person name="Probst A.J."/>
            <person name="Thomas B.C."/>
            <person name="Singh A."/>
            <person name="Wilkins M.J."/>
            <person name="Karaoz U."/>
            <person name="Brodie E.L."/>
            <person name="Williams K.H."/>
            <person name="Hubbard S.S."/>
            <person name="Banfield J.F."/>
        </authorList>
    </citation>
    <scope>NUCLEOTIDE SEQUENCE [LARGE SCALE GENOMIC DNA]</scope>
</reference>
<evidence type="ECO:0000256" key="2">
    <source>
        <dbReference type="ARBA" id="ARBA00022741"/>
    </source>
</evidence>
<comment type="catalytic activity">
    <reaction evidence="9">
        <text>ATP + H2O = ADP + phosphate + H(+)</text>
        <dbReference type="Rhea" id="RHEA:13065"/>
        <dbReference type="ChEBI" id="CHEBI:15377"/>
        <dbReference type="ChEBI" id="CHEBI:15378"/>
        <dbReference type="ChEBI" id="CHEBI:30616"/>
        <dbReference type="ChEBI" id="CHEBI:43474"/>
        <dbReference type="ChEBI" id="CHEBI:456216"/>
        <dbReference type="EC" id="5.6.2.4"/>
    </reaction>
</comment>
<dbReference type="GO" id="GO:0043138">
    <property type="term" value="F:3'-5' DNA helicase activity"/>
    <property type="evidence" value="ECO:0007669"/>
    <property type="project" value="UniProtKB-EC"/>
</dbReference>
<dbReference type="InterPro" id="IPR040699">
    <property type="entry name" value="XPB_DRD"/>
</dbReference>
<evidence type="ECO:0000313" key="13">
    <source>
        <dbReference type="Proteomes" id="UP000178449"/>
    </source>
</evidence>
<evidence type="ECO:0000256" key="9">
    <source>
        <dbReference type="ARBA" id="ARBA00048988"/>
    </source>
</evidence>
<feature type="domain" description="Helicase ATP-binding" evidence="10">
    <location>
        <begin position="95"/>
        <end position="239"/>
    </location>
</feature>
<evidence type="ECO:0000256" key="1">
    <source>
        <dbReference type="ARBA" id="ARBA00006637"/>
    </source>
</evidence>
<sequence>MSDSSLEDRGPRIGFDLGTLTLDLPQKAVEALALPFMVWDPRAELFRAHGYYYRELIRYFYKSQKPYQDQAAQYNRLEIKLQSPHAPRDYQKDAQTAWNRSKRGVCALPTGSGKSFLAQMIIADLGRSALVLAPTIDLVLQWQANLAESFGVPVGMLGGGSHEILDITVSTYDSARLYAEQLGPRFCLLIFDECHHLPAPGMAEMAKSFIAPYRLGLTATPPIDPEKQALLTDLTGPLVYQQQISQLSGLHLAPYRVETIEVELNPDERELYEHYRGVYLQFREGFSLLFRGNQPWSRFVLHAFKSKEGREALNAFRVQKDLAIGALAKFEALEELLLKHRGSRILIFTNDNKTAYRISSLFILPLITHETKAKERREVLANFRGGRWPVLVNSRVLNEGVDVPEAEVAIIVSGTATVREHVQRLGRILRKSAGKEAVLYELVTSDTTEIYASRKRRDHQAYAPFG</sequence>
<dbReference type="InterPro" id="IPR032438">
    <property type="entry name" value="ERCC3_RAD25_C"/>
</dbReference>
<comment type="catalytic activity">
    <reaction evidence="7">
        <text>Couples ATP hydrolysis with the unwinding of duplex DNA by translocating in the 3'-5' direction.</text>
        <dbReference type="EC" id="5.6.2.4"/>
    </reaction>
</comment>
<name>A0A1F6GDW3_9PROT</name>
<evidence type="ECO:0000259" key="10">
    <source>
        <dbReference type="PROSITE" id="PS51192"/>
    </source>
</evidence>
<dbReference type="InterPro" id="IPR027417">
    <property type="entry name" value="P-loop_NTPase"/>
</dbReference>
<keyword evidence="5" id="KW-0067">ATP-binding</keyword>
<dbReference type="GO" id="GO:0003677">
    <property type="term" value="F:DNA binding"/>
    <property type="evidence" value="ECO:0007669"/>
    <property type="project" value="InterPro"/>
</dbReference>
<evidence type="ECO:0000256" key="6">
    <source>
        <dbReference type="ARBA" id="ARBA00023235"/>
    </source>
</evidence>
<organism evidence="12 13">
    <name type="scientific">Candidatus Lambdaproteobacteria bacterium RIFOXYD2_FULL_50_16</name>
    <dbReference type="NCBI Taxonomy" id="1817772"/>
    <lineage>
        <taxon>Bacteria</taxon>
        <taxon>Pseudomonadati</taxon>
        <taxon>Pseudomonadota</taxon>
        <taxon>Candidatus Lambdaproteobacteria</taxon>
    </lineage>
</organism>
<proteinExistence type="inferred from homology"/>
<dbReference type="AlphaFoldDB" id="A0A1F6GDW3"/>
<dbReference type="GO" id="GO:0005524">
    <property type="term" value="F:ATP binding"/>
    <property type="evidence" value="ECO:0007669"/>
    <property type="project" value="UniProtKB-KW"/>
</dbReference>
<keyword evidence="4" id="KW-0347">Helicase</keyword>
<dbReference type="EMBL" id="MFNE01000016">
    <property type="protein sequence ID" value="OGG96282.1"/>
    <property type="molecule type" value="Genomic_DNA"/>
</dbReference>
<dbReference type="CDD" id="cd17926">
    <property type="entry name" value="DEXHc_RE"/>
    <property type="match status" value="1"/>
</dbReference>